<dbReference type="Proteomes" id="UP000059188">
    <property type="component" value="Unassembled WGS sequence"/>
</dbReference>
<keyword evidence="7" id="KW-1185">Reference proteome</keyword>
<evidence type="ECO:0000256" key="3">
    <source>
        <dbReference type="ARBA" id="ARBA00022917"/>
    </source>
</evidence>
<dbReference type="GO" id="GO:0003743">
    <property type="term" value="F:translation initiation factor activity"/>
    <property type="evidence" value="ECO:0007669"/>
    <property type="project" value="UniProtKB-KW"/>
</dbReference>
<reference evidence="6 7" key="1">
    <citation type="submission" date="2014-11" db="EMBL/GenBank/DDBJ databases">
        <authorList>
            <person name="Wibberg Daniel"/>
        </authorList>
    </citation>
    <scope>NUCLEOTIDE SEQUENCE [LARGE SCALE GENOMIC DNA]</scope>
    <source>
        <strain evidence="6">Rhizoctonia solani AG1-IB 7/3/14</strain>
    </source>
</reference>
<feature type="compositionally biased region" description="Gly residues" evidence="4">
    <location>
        <begin position="118"/>
        <end position="128"/>
    </location>
</feature>
<dbReference type="STRING" id="1108050.A0A0B7FBN0"/>
<dbReference type="GO" id="GO:0003729">
    <property type="term" value="F:mRNA binding"/>
    <property type="evidence" value="ECO:0007669"/>
    <property type="project" value="TreeGrafter"/>
</dbReference>
<dbReference type="InterPro" id="IPR016189">
    <property type="entry name" value="Transl_init_fac_IF2/IF5_N"/>
</dbReference>
<dbReference type="InterPro" id="IPR016190">
    <property type="entry name" value="Transl_init_fac_IF2/IF5_Zn-bd"/>
</dbReference>
<evidence type="ECO:0000259" key="5">
    <source>
        <dbReference type="SMART" id="SM00653"/>
    </source>
</evidence>
<dbReference type="PANTHER" id="PTHR23001">
    <property type="entry name" value="EUKARYOTIC TRANSLATION INITIATION FACTOR"/>
    <property type="match status" value="1"/>
</dbReference>
<name>A0A0B7FBN0_THACB</name>
<dbReference type="SUPFAM" id="SSF100966">
    <property type="entry name" value="Translation initiation factor 2 beta, aIF2beta, N-terminal domain"/>
    <property type="match status" value="1"/>
</dbReference>
<dbReference type="SMART" id="SM00653">
    <property type="entry name" value="eIF2B_5"/>
    <property type="match status" value="1"/>
</dbReference>
<comment type="similarity">
    <text evidence="1">Belongs to the eIF-2-beta/eIF-5 family.</text>
</comment>
<sequence length="380" mass="41869">MASEEPLFDPSLKKRKKKKVNFDEDPLGADAAPAEPETPAVPPPAETAPAASILKGSEPPKEDDLDAMFGDLKKKKKKKEIPLDLELASRVEWPETKFLTSVSQDASVPASGDATPATGGGDDLGDFGGIKKKKKKGTKSTFDLEAFEKELADSKVISHLIACYGHNIALQRIDTLAKEGDDEEEDGPVPDIDEGDLGEDVFAQPLTDGGAQVETWHGTDRDYTYPELLGRFYQILRAQNPELAGEKRRYTIVPPSVHRDGNKKTVFANISEICKRMHRQPDHVIQFLFAELGTTGSVDGSQRLVIKGRFQPKQLENVLRRYIVEYVTCKTCKSPDTILTKENRIYFMSCESCGSRRSVSAIKAGFQAQVGKRSRTKAAT</sequence>
<dbReference type="FunFam" id="3.30.30.170:FF:000001">
    <property type="entry name" value="Eukaryotic translation initiation factor 2 subunit"/>
    <property type="match status" value="1"/>
</dbReference>
<feature type="region of interest" description="Disordered" evidence="4">
    <location>
        <begin position="1"/>
        <end position="66"/>
    </location>
</feature>
<evidence type="ECO:0000256" key="1">
    <source>
        <dbReference type="ARBA" id="ARBA00010397"/>
    </source>
</evidence>
<dbReference type="Gene3D" id="3.30.30.170">
    <property type="match status" value="1"/>
</dbReference>
<dbReference type="InterPro" id="IPR002735">
    <property type="entry name" value="Transl_init_fac_IF2/IF5_dom"/>
</dbReference>
<evidence type="ECO:0000313" key="6">
    <source>
        <dbReference type="EMBL" id="CEL54960.1"/>
    </source>
</evidence>
<dbReference type="GO" id="GO:0005850">
    <property type="term" value="C:eukaryotic translation initiation factor 2 complex"/>
    <property type="evidence" value="ECO:0007669"/>
    <property type="project" value="TreeGrafter"/>
</dbReference>
<dbReference type="Pfam" id="PF01873">
    <property type="entry name" value="eIF-5_eIF-2B"/>
    <property type="match status" value="1"/>
</dbReference>
<dbReference type="SUPFAM" id="SSF75689">
    <property type="entry name" value="Zinc-binding domain of translation initiation factor 2 beta"/>
    <property type="match status" value="1"/>
</dbReference>
<keyword evidence="3" id="KW-0648">Protein biosynthesis</keyword>
<dbReference type="GO" id="GO:0001731">
    <property type="term" value="P:formation of translation preinitiation complex"/>
    <property type="evidence" value="ECO:0007669"/>
    <property type="project" value="TreeGrafter"/>
</dbReference>
<feature type="region of interest" description="Disordered" evidence="4">
    <location>
        <begin position="101"/>
        <end position="134"/>
    </location>
</feature>
<evidence type="ECO:0000256" key="2">
    <source>
        <dbReference type="ARBA" id="ARBA00022540"/>
    </source>
</evidence>
<gene>
    <name evidence="6" type="ORF">RSOLAG1IB_07452</name>
</gene>
<evidence type="ECO:0000256" key="4">
    <source>
        <dbReference type="SAM" id="MobiDB-lite"/>
    </source>
</evidence>
<dbReference type="InterPro" id="IPR045196">
    <property type="entry name" value="IF2/IF5"/>
</dbReference>
<feature type="domain" description="Translation initiation factor IF2/IF5" evidence="5">
    <location>
        <begin position="247"/>
        <end position="356"/>
    </location>
</feature>
<protein>
    <submittedName>
        <fullName evidence="6">Putative eukaryotic translation initiation factor 2 subunit beta</fullName>
    </submittedName>
</protein>
<accession>A0A0B7FBN0</accession>
<dbReference type="EMBL" id="LN679118">
    <property type="protein sequence ID" value="CEL54960.1"/>
    <property type="molecule type" value="Genomic_DNA"/>
</dbReference>
<dbReference type="GO" id="GO:0031369">
    <property type="term" value="F:translation initiation factor binding"/>
    <property type="evidence" value="ECO:0007669"/>
    <property type="project" value="TreeGrafter"/>
</dbReference>
<keyword evidence="2 6" id="KW-0396">Initiation factor</keyword>
<organism evidence="6 7">
    <name type="scientific">Thanatephorus cucumeris (strain AG1-IB / isolate 7/3/14)</name>
    <name type="common">Lettuce bottom rot fungus</name>
    <name type="synonym">Rhizoctonia solani</name>
    <dbReference type="NCBI Taxonomy" id="1108050"/>
    <lineage>
        <taxon>Eukaryota</taxon>
        <taxon>Fungi</taxon>
        <taxon>Dikarya</taxon>
        <taxon>Basidiomycota</taxon>
        <taxon>Agaricomycotina</taxon>
        <taxon>Agaricomycetes</taxon>
        <taxon>Cantharellales</taxon>
        <taxon>Ceratobasidiaceae</taxon>
        <taxon>Rhizoctonia</taxon>
        <taxon>Rhizoctonia solani AG-1</taxon>
    </lineage>
</organism>
<dbReference type="PANTHER" id="PTHR23001:SF3">
    <property type="entry name" value="EUKARYOTIC TRANSLATION INITIATION FACTOR 2 SUBUNIT 2"/>
    <property type="match status" value="1"/>
</dbReference>
<proteinExistence type="inferred from homology"/>
<evidence type="ECO:0000313" key="7">
    <source>
        <dbReference type="Proteomes" id="UP000059188"/>
    </source>
</evidence>
<dbReference type="OrthoDB" id="10255414at2759"/>
<dbReference type="AlphaFoldDB" id="A0A0B7FBN0"/>